<evidence type="ECO:0000256" key="4">
    <source>
        <dbReference type="ARBA" id="ARBA00013208"/>
    </source>
</evidence>
<comment type="function">
    <text evidence="11">Catalytic component of the signal peptidase complex (SPC) which catalyzes the cleavage of N-terminal signal sequences from nascent proteins as they are translocated into the lumen of the endoplasmic reticulum. Specifically cleaves N-terminal signal peptides that contain a hydrophobic alpha-helix (h-region) shorter than 18-20 amino acids.</text>
</comment>
<evidence type="ECO:0000256" key="11">
    <source>
        <dbReference type="ARBA" id="ARBA00045533"/>
    </source>
</evidence>
<protein>
    <recommendedName>
        <fullName evidence="5 13">Signal peptidase complex catalytic subunit SEC11</fullName>
        <ecNumber evidence="4 13">3.4.21.89</ecNumber>
    </recommendedName>
</protein>
<name>A0A1Y2HZG8_9FUNG</name>
<evidence type="ECO:0000256" key="2">
    <source>
        <dbReference type="ARBA" id="ARBA00004648"/>
    </source>
</evidence>
<sequence>MQLLTLSTSHRRIFQQALSLLLFISTVLVDFKGATVTLNTEAPVVVVLTESMEPAFSRGDLLFLHNPNRALNVGDIIVYKLENKKIPIVHRILQVHSNTETGDQHFLTKGDYNKADDRGIYAESQPGKLWLTRSEVVGVVKGYVPYVGYLTIFMNENPYAKYAMLGGLALVTLIQGN</sequence>
<dbReference type="Proteomes" id="UP000193411">
    <property type="component" value="Unassembled WGS sequence"/>
</dbReference>
<dbReference type="PANTHER" id="PTHR10806:SF6">
    <property type="entry name" value="SIGNAL PEPTIDASE COMPLEX CATALYTIC SUBUNIT SEC11"/>
    <property type="match status" value="1"/>
</dbReference>
<keyword evidence="6" id="KW-0812">Transmembrane</keyword>
<comment type="subunit">
    <text evidence="12">Component of the signal peptidase complex (SPC) composed of a catalytic subunit SEC11 and three accessory subunits SPC1, SPC2 and SPC3. The complex induces a local thinning of the ER membrane which is used to measure the length of the signal peptide (SP) h-region of protein substrates. This ensures the selectivity of the complex towards h-regions shorter than 18-20 amino acids. SPC associates with the translocon complex.</text>
</comment>
<evidence type="ECO:0000256" key="7">
    <source>
        <dbReference type="ARBA" id="ARBA00022824"/>
    </source>
</evidence>
<dbReference type="PRINTS" id="PR00728">
    <property type="entry name" value="SIGNALPTASE"/>
</dbReference>
<accession>A0A1Y2HZG8</accession>
<keyword evidence="15" id="KW-1185">Reference proteome</keyword>
<dbReference type="PANTHER" id="PTHR10806">
    <property type="entry name" value="SIGNAL PEPTIDASE COMPLEX CATALYTIC SUBUNIT SEC11"/>
    <property type="match status" value="1"/>
</dbReference>
<keyword evidence="10" id="KW-0472">Membrane</keyword>
<organism evidence="14 15">
    <name type="scientific">Catenaria anguillulae PL171</name>
    <dbReference type="NCBI Taxonomy" id="765915"/>
    <lineage>
        <taxon>Eukaryota</taxon>
        <taxon>Fungi</taxon>
        <taxon>Fungi incertae sedis</taxon>
        <taxon>Blastocladiomycota</taxon>
        <taxon>Blastocladiomycetes</taxon>
        <taxon>Blastocladiales</taxon>
        <taxon>Catenariaceae</taxon>
        <taxon>Catenaria</taxon>
    </lineage>
</organism>
<dbReference type="SUPFAM" id="SSF51306">
    <property type="entry name" value="LexA/Signal peptidase"/>
    <property type="match status" value="1"/>
</dbReference>
<evidence type="ECO:0000256" key="10">
    <source>
        <dbReference type="ARBA" id="ARBA00023136"/>
    </source>
</evidence>
<evidence type="ECO:0000313" key="14">
    <source>
        <dbReference type="EMBL" id="ORZ39987.1"/>
    </source>
</evidence>
<keyword evidence="8" id="KW-0735">Signal-anchor</keyword>
<dbReference type="InterPro" id="IPR019533">
    <property type="entry name" value="Peptidase_S26"/>
</dbReference>
<dbReference type="GO" id="GO:0004252">
    <property type="term" value="F:serine-type endopeptidase activity"/>
    <property type="evidence" value="ECO:0007669"/>
    <property type="project" value="InterPro"/>
</dbReference>
<evidence type="ECO:0000256" key="3">
    <source>
        <dbReference type="ARBA" id="ARBA00011035"/>
    </source>
</evidence>
<evidence type="ECO:0000256" key="12">
    <source>
        <dbReference type="ARBA" id="ARBA00047037"/>
    </source>
</evidence>
<dbReference type="OrthoDB" id="10257561at2759"/>
<dbReference type="AlphaFoldDB" id="A0A1Y2HZG8"/>
<keyword evidence="13" id="KW-0645">Protease</keyword>
<comment type="similarity">
    <text evidence="3 13">Belongs to the peptidase S26B family.</text>
</comment>
<dbReference type="InterPro" id="IPR036286">
    <property type="entry name" value="LexA/Signal_pep-like_sf"/>
</dbReference>
<keyword evidence="7 13" id="KW-0256">Endoplasmic reticulum</keyword>
<evidence type="ECO:0000256" key="9">
    <source>
        <dbReference type="ARBA" id="ARBA00022989"/>
    </source>
</evidence>
<dbReference type="STRING" id="765915.A0A1Y2HZG8"/>
<keyword evidence="13" id="KW-0378">Hydrolase</keyword>
<comment type="catalytic activity">
    <reaction evidence="1 13">
        <text>Cleavage of hydrophobic, N-terminal signal or leader sequences from secreted and periplasmic proteins.</text>
        <dbReference type="EC" id="3.4.21.89"/>
    </reaction>
</comment>
<evidence type="ECO:0000256" key="13">
    <source>
        <dbReference type="RuleBase" id="RU362047"/>
    </source>
</evidence>
<dbReference type="GO" id="GO:0006465">
    <property type="term" value="P:signal peptide processing"/>
    <property type="evidence" value="ECO:0007669"/>
    <property type="project" value="UniProtKB-UniRule"/>
</dbReference>
<proteinExistence type="inferred from homology"/>
<dbReference type="InterPro" id="IPR001733">
    <property type="entry name" value="Peptidase_S26B"/>
</dbReference>
<dbReference type="EMBL" id="MCFL01000004">
    <property type="protein sequence ID" value="ORZ39987.1"/>
    <property type="molecule type" value="Genomic_DNA"/>
</dbReference>
<comment type="subcellular location">
    <subcellularLocation>
        <location evidence="2">Endoplasmic reticulum membrane</location>
        <topology evidence="2">Single-pass type II membrane protein</topology>
    </subcellularLocation>
</comment>
<dbReference type="NCBIfam" id="TIGR02228">
    <property type="entry name" value="sigpep_I_arch"/>
    <property type="match status" value="1"/>
</dbReference>
<evidence type="ECO:0000313" key="15">
    <source>
        <dbReference type="Proteomes" id="UP000193411"/>
    </source>
</evidence>
<dbReference type="CDD" id="cd06530">
    <property type="entry name" value="S26_SPase_I"/>
    <property type="match status" value="1"/>
</dbReference>
<evidence type="ECO:0000256" key="1">
    <source>
        <dbReference type="ARBA" id="ARBA00000677"/>
    </source>
</evidence>
<dbReference type="GO" id="GO:0005787">
    <property type="term" value="C:signal peptidase complex"/>
    <property type="evidence" value="ECO:0007669"/>
    <property type="project" value="TreeGrafter"/>
</dbReference>
<evidence type="ECO:0000256" key="5">
    <source>
        <dbReference type="ARBA" id="ARBA00019685"/>
    </source>
</evidence>
<reference evidence="14 15" key="1">
    <citation type="submission" date="2016-07" db="EMBL/GenBank/DDBJ databases">
        <title>Pervasive Adenine N6-methylation of Active Genes in Fungi.</title>
        <authorList>
            <consortium name="DOE Joint Genome Institute"/>
            <person name="Mondo S.J."/>
            <person name="Dannebaum R.O."/>
            <person name="Kuo R.C."/>
            <person name="Labutti K."/>
            <person name="Haridas S."/>
            <person name="Kuo A."/>
            <person name="Salamov A."/>
            <person name="Ahrendt S.R."/>
            <person name="Lipzen A."/>
            <person name="Sullivan W."/>
            <person name="Andreopoulos W.B."/>
            <person name="Clum A."/>
            <person name="Lindquist E."/>
            <person name="Daum C."/>
            <person name="Ramamoorthy G.K."/>
            <person name="Gryganskyi A."/>
            <person name="Culley D."/>
            <person name="Magnuson J.K."/>
            <person name="James T.Y."/>
            <person name="O'Malley M.A."/>
            <person name="Stajich J.E."/>
            <person name="Spatafora J.W."/>
            <person name="Visel A."/>
            <person name="Grigoriev I.V."/>
        </authorList>
    </citation>
    <scope>NUCLEOTIDE SEQUENCE [LARGE SCALE GENOMIC DNA]</scope>
    <source>
        <strain evidence="14 15">PL171</strain>
    </source>
</reference>
<evidence type="ECO:0000256" key="6">
    <source>
        <dbReference type="ARBA" id="ARBA00022692"/>
    </source>
</evidence>
<gene>
    <name evidence="14" type="ORF">BCR44DRAFT_78469</name>
</gene>
<dbReference type="EC" id="3.4.21.89" evidence="4 13"/>
<keyword evidence="9" id="KW-1133">Transmembrane helix</keyword>
<comment type="caution">
    <text evidence="14">The sequence shown here is derived from an EMBL/GenBank/DDBJ whole genome shotgun (WGS) entry which is preliminary data.</text>
</comment>
<evidence type="ECO:0000256" key="8">
    <source>
        <dbReference type="ARBA" id="ARBA00022968"/>
    </source>
</evidence>
<dbReference type="GO" id="GO:0009003">
    <property type="term" value="F:signal peptidase activity"/>
    <property type="evidence" value="ECO:0007669"/>
    <property type="project" value="UniProtKB-EC"/>
</dbReference>